<dbReference type="EMBL" id="VXIV02000333">
    <property type="protein sequence ID" value="KAF6038897.1"/>
    <property type="molecule type" value="Genomic_DNA"/>
</dbReference>
<comment type="caution">
    <text evidence="2">The sequence shown here is derived from an EMBL/GenBank/DDBJ whole genome shotgun (WGS) entry which is preliminary data.</text>
</comment>
<dbReference type="AlphaFoldDB" id="A0A7J7KKR7"/>
<evidence type="ECO:0000313" key="2">
    <source>
        <dbReference type="EMBL" id="KAF6038897.1"/>
    </source>
</evidence>
<organism evidence="2 3">
    <name type="scientific">Bugula neritina</name>
    <name type="common">Brown bryozoan</name>
    <name type="synonym">Sertularia neritina</name>
    <dbReference type="NCBI Taxonomy" id="10212"/>
    <lineage>
        <taxon>Eukaryota</taxon>
        <taxon>Metazoa</taxon>
        <taxon>Spiralia</taxon>
        <taxon>Lophotrochozoa</taxon>
        <taxon>Bryozoa</taxon>
        <taxon>Gymnolaemata</taxon>
        <taxon>Cheilostomatida</taxon>
        <taxon>Flustrina</taxon>
        <taxon>Buguloidea</taxon>
        <taxon>Bugulidae</taxon>
        <taxon>Bugula</taxon>
    </lineage>
</organism>
<feature type="signal peptide" evidence="1">
    <location>
        <begin position="1"/>
        <end position="19"/>
    </location>
</feature>
<dbReference type="Proteomes" id="UP000593567">
    <property type="component" value="Unassembled WGS sequence"/>
</dbReference>
<feature type="chain" id="PRO_5029712203" description="EGF-like domain-containing protein" evidence="1">
    <location>
        <begin position="20"/>
        <end position="67"/>
    </location>
</feature>
<keyword evidence="1" id="KW-0732">Signal</keyword>
<evidence type="ECO:0000256" key="1">
    <source>
        <dbReference type="SAM" id="SignalP"/>
    </source>
</evidence>
<evidence type="ECO:0008006" key="4">
    <source>
        <dbReference type="Google" id="ProtNLM"/>
    </source>
</evidence>
<keyword evidence="3" id="KW-1185">Reference proteome</keyword>
<gene>
    <name evidence="2" type="ORF">EB796_002804</name>
</gene>
<evidence type="ECO:0000313" key="3">
    <source>
        <dbReference type="Proteomes" id="UP000593567"/>
    </source>
</evidence>
<name>A0A7J7KKR7_BUGNE</name>
<proteinExistence type="predicted"/>
<reference evidence="2" key="1">
    <citation type="submission" date="2020-06" db="EMBL/GenBank/DDBJ databases">
        <title>Draft genome of Bugula neritina, a colonial animal packing powerful symbionts and potential medicines.</title>
        <authorList>
            <person name="Rayko M."/>
        </authorList>
    </citation>
    <scope>NUCLEOTIDE SEQUENCE [LARGE SCALE GENOMIC DNA]</scope>
    <source>
        <strain evidence="2">Kwan_BN1</strain>
    </source>
</reference>
<sequence>MKLLAIVVILACLGLSVSASFHSCDGFDCGNGFCDIGLGEPTCICDGGYYFDPTLRADKCVKKPFDP</sequence>
<protein>
    <recommendedName>
        <fullName evidence="4">EGF-like domain-containing protein</fullName>
    </recommendedName>
</protein>
<accession>A0A7J7KKR7</accession>